<dbReference type="Proteomes" id="UP000319103">
    <property type="component" value="Unassembled WGS sequence"/>
</dbReference>
<reference evidence="2 3" key="1">
    <citation type="submission" date="2019-06" db="EMBL/GenBank/DDBJ databases">
        <title>Description of Kitasatospora acidophila sp. nov. isolated from pine grove soil, and reclassification of Streptomyces novaecaesareae to Kitasatospora novaeceasareae comb. nov.</title>
        <authorList>
            <person name="Kim M.J."/>
        </authorList>
    </citation>
    <scope>NUCLEOTIDE SEQUENCE [LARGE SCALE GENOMIC DNA]</scope>
    <source>
        <strain evidence="2 3">MMS16-CNU292</strain>
    </source>
</reference>
<feature type="region of interest" description="Disordered" evidence="1">
    <location>
        <begin position="140"/>
        <end position="171"/>
    </location>
</feature>
<dbReference type="AlphaFoldDB" id="A0A540WAV1"/>
<sequence length="171" mass="17887">MNALLGSDETGLLVVLDGIGPDGLLAHLTVRGGSTVSRRADEHLAAEISGPRPDLADVLFSETACTRRPEELADRYPGCLVLVLPQLDGSLLSWCRGRPQRWLPTPGSTGVPAAVLGSLLHACLVARVVPDALTSVSFITPGRRGGSAQPSDSASRRTASLRRSRSAAPTC</sequence>
<proteinExistence type="predicted"/>
<evidence type="ECO:0000256" key="1">
    <source>
        <dbReference type="SAM" id="MobiDB-lite"/>
    </source>
</evidence>
<dbReference type="EMBL" id="VIGB01000003">
    <property type="protein sequence ID" value="TQF06171.1"/>
    <property type="molecule type" value="Genomic_DNA"/>
</dbReference>
<protein>
    <submittedName>
        <fullName evidence="2">Uncharacterized protein</fullName>
    </submittedName>
</protein>
<dbReference type="RefSeq" id="WP_141636617.1">
    <property type="nucleotide sequence ID" value="NZ_VIGB01000003.1"/>
</dbReference>
<gene>
    <name evidence="2" type="ORF">E6W39_33055</name>
</gene>
<name>A0A540WAV1_9ACTN</name>
<organism evidence="2 3">
    <name type="scientific">Kitasatospora acidiphila</name>
    <dbReference type="NCBI Taxonomy" id="2567942"/>
    <lineage>
        <taxon>Bacteria</taxon>
        <taxon>Bacillati</taxon>
        <taxon>Actinomycetota</taxon>
        <taxon>Actinomycetes</taxon>
        <taxon>Kitasatosporales</taxon>
        <taxon>Streptomycetaceae</taxon>
        <taxon>Kitasatospora</taxon>
    </lineage>
</organism>
<evidence type="ECO:0000313" key="2">
    <source>
        <dbReference type="EMBL" id="TQF06171.1"/>
    </source>
</evidence>
<keyword evidence="3" id="KW-1185">Reference proteome</keyword>
<accession>A0A540WAV1</accession>
<evidence type="ECO:0000313" key="3">
    <source>
        <dbReference type="Proteomes" id="UP000319103"/>
    </source>
</evidence>
<comment type="caution">
    <text evidence="2">The sequence shown here is derived from an EMBL/GenBank/DDBJ whole genome shotgun (WGS) entry which is preliminary data.</text>
</comment>
<dbReference type="OrthoDB" id="3874269at2"/>